<dbReference type="SUPFAM" id="SSF56399">
    <property type="entry name" value="ADP-ribosylation"/>
    <property type="match status" value="1"/>
</dbReference>
<name>A0A813UUG1_9BILA</name>
<protein>
    <submittedName>
        <fullName evidence="1">Uncharacterized protein</fullName>
    </submittedName>
</protein>
<dbReference type="Proteomes" id="UP000663881">
    <property type="component" value="Unassembled WGS sequence"/>
</dbReference>
<evidence type="ECO:0000313" key="1">
    <source>
        <dbReference type="EMBL" id="CAF0828189.1"/>
    </source>
</evidence>
<dbReference type="AlphaFoldDB" id="A0A813UUG1"/>
<dbReference type="Gene3D" id="3.90.176.10">
    <property type="entry name" value="Toxin ADP-ribosyltransferase, Chain A, domain 1"/>
    <property type="match status" value="1"/>
</dbReference>
<comment type="caution">
    <text evidence="1">The sequence shown here is derived from an EMBL/GenBank/DDBJ whole genome shotgun (WGS) entry which is preliminary data.</text>
</comment>
<gene>
    <name evidence="2" type="ORF">OKA104_LOCUS19394</name>
    <name evidence="1" type="ORF">VCS650_LOCUS5452</name>
</gene>
<dbReference type="OrthoDB" id="9987017at2759"/>
<dbReference type="EMBL" id="CAJNON010000032">
    <property type="protein sequence ID" value="CAF0828189.1"/>
    <property type="molecule type" value="Genomic_DNA"/>
</dbReference>
<evidence type="ECO:0000313" key="2">
    <source>
        <dbReference type="EMBL" id="CAF3816487.1"/>
    </source>
</evidence>
<proteinExistence type="predicted"/>
<dbReference type="Proteomes" id="UP000663891">
    <property type="component" value="Unassembled WGS sequence"/>
</dbReference>
<organism evidence="1 3">
    <name type="scientific">Adineta steineri</name>
    <dbReference type="NCBI Taxonomy" id="433720"/>
    <lineage>
        <taxon>Eukaryota</taxon>
        <taxon>Metazoa</taxon>
        <taxon>Spiralia</taxon>
        <taxon>Gnathifera</taxon>
        <taxon>Rotifera</taxon>
        <taxon>Eurotatoria</taxon>
        <taxon>Bdelloidea</taxon>
        <taxon>Adinetida</taxon>
        <taxon>Adinetidae</taxon>
        <taxon>Adineta</taxon>
    </lineage>
</organism>
<dbReference type="EMBL" id="CAJOAY010001247">
    <property type="protein sequence ID" value="CAF3816487.1"/>
    <property type="molecule type" value="Genomic_DNA"/>
</dbReference>
<accession>A0A813UUG1</accession>
<sequence>MACCLLDARSSRYLPKQLASTTQNYETEHFFFNYDTNALDCKLLTTNIYYPYFENIYPILINEYELTDDMLNVIKSYTNSQTNESYKKTNLNLLSANFDDIDWIYVNKLRSLIRNLVKINLKPIYYRGLNLSDSEIKYYIEKQNSYYYTNSFLSFTIDRLLIYPGNAILILKTETSSEKAKKNLANIWKWSTFSDEKEALLCVGTKLRIKSVHYYGCKWEIEVELMEDDEEES</sequence>
<evidence type="ECO:0000313" key="3">
    <source>
        <dbReference type="Proteomes" id="UP000663891"/>
    </source>
</evidence>
<reference evidence="1" key="1">
    <citation type="submission" date="2021-02" db="EMBL/GenBank/DDBJ databases">
        <authorList>
            <person name="Nowell W R."/>
        </authorList>
    </citation>
    <scope>NUCLEOTIDE SEQUENCE</scope>
</reference>